<evidence type="ECO:0000313" key="1">
    <source>
        <dbReference type="EMBL" id="MDR7135258.1"/>
    </source>
</evidence>
<dbReference type="Proteomes" id="UP001251524">
    <property type="component" value="Unassembled WGS sequence"/>
</dbReference>
<reference evidence="1 2" key="1">
    <citation type="submission" date="2023-07" db="EMBL/GenBank/DDBJ databases">
        <title>Sorghum-associated microbial communities from plants grown in Nebraska, USA.</title>
        <authorList>
            <person name="Schachtman D."/>
        </authorList>
    </citation>
    <scope>NUCLEOTIDE SEQUENCE [LARGE SCALE GENOMIC DNA]</scope>
    <source>
        <strain evidence="1 2">BE198</strain>
    </source>
</reference>
<evidence type="ECO:0000313" key="2">
    <source>
        <dbReference type="Proteomes" id="UP001251524"/>
    </source>
</evidence>
<protein>
    <submittedName>
        <fullName evidence="1">Uncharacterized protein</fullName>
    </submittedName>
</protein>
<gene>
    <name evidence="1" type="ORF">J2X06_002467</name>
</gene>
<sequence>MAVTFKVEAMAAQCSPDSEKSKRMRTYNPDAYKAVPPSAPLTVSQLLRIKNLQAIYNASHATIRKRSKFGLLPKPDGYDISMGDKGKRGRPYWYSETIREHLEAMKAKDAEANQLRANGSPGP</sequence>
<proteinExistence type="predicted"/>
<name>A0ABU1WCE0_9GAMM</name>
<dbReference type="RefSeq" id="WP_310062819.1">
    <property type="nucleotide sequence ID" value="NZ_JAVDVY010000002.1"/>
</dbReference>
<dbReference type="EMBL" id="JAVDVY010000002">
    <property type="protein sequence ID" value="MDR7135258.1"/>
    <property type="molecule type" value="Genomic_DNA"/>
</dbReference>
<keyword evidence="2" id="KW-1185">Reference proteome</keyword>
<comment type="caution">
    <text evidence="1">The sequence shown here is derived from an EMBL/GenBank/DDBJ whole genome shotgun (WGS) entry which is preliminary data.</text>
</comment>
<accession>A0ABU1WCE0</accession>
<organism evidence="1 2">
    <name type="scientific">Lysobacter niastensis</name>
    <dbReference type="NCBI Taxonomy" id="380629"/>
    <lineage>
        <taxon>Bacteria</taxon>
        <taxon>Pseudomonadati</taxon>
        <taxon>Pseudomonadota</taxon>
        <taxon>Gammaproteobacteria</taxon>
        <taxon>Lysobacterales</taxon>
        <taxon>Lysobacteraceae</taxon>
        <taxon>Lysobacter</taxon>
    </lineage>
</organism>